<evidence type="ECO:0000313" key="3">
    <source>
        <dbReference type="Proteomes" id="UP001199469"/>
    </source>
</evidence>
<accession>A0ABS8PHX1</accession>
<dbReference type="SUPFAM" id="SSF46785">
    <property type="entry name" value="Winged helix' DNA-binding domain"/>
    <property type="match status" value="1"/>
</dbReference>
<dbReference type="EMBL" id="JAJNDB010000009">
    <property type="protein sequence ID" value="MCD2197845.1"/>
    <property type="molecule type" value="Genomic_DNA"/>
</dbReference>
<dbReference type="Proteomes" id="UP001199469">
    <property type="component" value="Unassembled WGS sequence"/>
</dbReference>
<dbReference type="Gene3D" id="1.10.10.10">
    <property type="entry name" value="Winged helix-like DNA-binding domain superfamily/Winged helix DNA-binding domain"/>
    <property type="match status" value="1"/>
</dbReference>
<feature type="domain" description="HTH marR-type" evidence="1">
    <location>
        <begin position="47"/>
        <end position="101"/>
    </location>
</feature>
<evidence type="ECO:0000313" key="2">
    <source>
        <dbReference type="EMBL" id="MCD2197845.1"/>
    </source>
</evidence>
<evidence type="ECO:0000259" key="1">
    <source>
        <dbReference type="Pfam" id="PF12802"/>
    </source>
</evidence>
<protein>
    <submittedName>
        <fullName evidence="2">MarR family transcriptional regulator</fullName>
    </submittedName>
</protein>
<dbReference type="InterPro" id="IPR036390">
    <property type="entry name" value="WH_DNA-bd_sf"/>
</dbReference>
<name>A0ABS8PHX1_9PSEU</name>
<dbReference type="InterPro" id="IPR036388">
    <property type="entry name" value="WH-like_DNA-bd_sf"/>
</dbReference>
<organism evidence="2 3">
    <name type="scientific">Actinomycetospora endophytica</name>
    <dbReference type="NCBI Taxonomy" id="2291215"/>
    <lineage>
        <taxon>Bacteria</taxon>
        <taxon>Bacillati</taxon>
        <taxon>Actinomycetota</taxon>
        <taxon>Actinomycetes</taxon>
        <taxon>Pseudonocardiales</taxon>
        <taxon>Pseudonocardiaceae</taxon>
        <taxon>Actinomycetospora</taxon>
    </lineage>
</organism>
<keyword evidence="3" id="KW-1185">Reference proteome</keyword>
<comment type="caution">
    <text evidence="2">The sequence shown here is derived from an EMBL/GenBank/DDBJ whole genome shotgun (WGS) entry which is preliminary data.</text>
</comment>
<sequence>MPDISVVPTSPWGAERDPVNAEIADHILQRLLTAATALHRGNADELGLDPSMLAIVDVLGVVPELTVAALADRVALSHAATSRAVTRLEERDWVERLDEPGTPRFVMRAAETTTVVDASRQDVRSPLAAAADALDPQAREAVLLFLTRVTDILTTRARSRGDRRLLRTLERRRKEWDKERRGRRADTP</sequence>
<gene>
    <name evidence="2" type="ORF">LQ327_31185</name>
</gene>
<reference evidence="2 3" key="1">
    <citation type="submission" date="2021-11" db="EMBL/GenBank/DDBJ databases">
        <title>Draft genome sequence of Actinomycetospora sp. SF1 isolated from the rhizosphere soil.</title>
        <authorList>
            <person name="Duangmal K."/>
            <person name="Chantavorakit T."/>
        </authorList>
    </citation>
    <scope>NUCLEOTIDE SEQUENCE [LARGE SCALE GENOMIC DNA]</scope>
    <source>
        <strain evidence="2 3">TBRC 5722</strain>
    </source>
</reference>
<dbReference type="RefSeq" id="WP_230740200.1">
    <property type="nucleotide sequence ID" value="NZ_JAJNDB010000009.1"/>
</dbReference>
<proteinExistence type="predicted"/>
<dbReference type="InterPro" id="IPR000835">
    <property type="entry name" value="HTH_MarR-typ"/>
</dbReference>
<dbReference type="Pfam" id="PF12802">
    <property type="entry name" value="MarR_2"/>
    <property type="match status" value="1"/>
</dbReference>